<dbReference type="GO" id="GO:0006574">
    <property type="term" value="P:L-valine catabolic process"/>
    <property type="evidence" value="ECO:0007669"/>
    <property type="project" value="TreeGrafter"/>
</dbReference>
<dbReference type="Pfam" id="PF16113">
    <property type="entry name" value="ECH_2"/>
    <property type="match status" value="1"/>
</dbReference>
<dbReference type="PROSITE" id="PS00166">
    <property type="entry name" value="ENOYL_COA_HYDRATASE"/>
    <property type="match status" value="1"/>
</dbReference>
<gene>
    <name evidence="8" type="ORF">DM02DRAFT_611693</name>
</gene>
<dbReference type="InterPro" id="IPR018376">
    <property type="entry name" value="Enoyl-CoA_hyd/isom_CS"/>
</dbReference>
<dbReference type="OrthoDB" id="1737613at2759"/>
<dbReference type="CDD" id="cd06558">
    <property type="entry name" value="crotonase-like"/>
    <property type="match status" value="1"/>
</dbReference>
<dbReference type="GO" id="GO:0003860">
    <property type="term" value="F:3-hydroxyisobutyryl-CoA hydrolase activity"/>
    <property type="evidence" value="ECO:0007669"/>
    <property type="project" value="UniProtKB-EC"/>
</dbReference>
<dbReference type="PANTHER" id="PTHR43176:SF3">
    <property type="entry name" value="3-HYDROXYISOBUTYRYL-COA HYDROLASE, MITOCHONDRIAL"/>
    <property type="match status" value="1"/>
</dbReference>
<dbReference type="EMBL" id="KZ805323">
    <property type="protein sequence ID" value="PVI04281.1"/>
    <property type="molecule type" value="Genomic_DNA"/>
</dbReference>
<comment type="catalytic activity">
    <reaction evidence="1">
        <text>3-hydroxy-2-methylpropanoyl-CoA + H2O = 3-hydroxy-2-methylpropanoate + CoA + H(+)</text>
        <dbReference type="Rhea" id="RHEA:20888"/>
        <dbReference type="ChEBI" id="CHEBI:11805"/>
        <dbReference type="ChEBI" id="CHEBI:15377"/>
        <dbReference type="ChEBI" id="CHEBI:15378"/>
        <dbReference type="ChEBI" id="CHEBI:57287"/>
        <dbReference type="ChEBI" id="CHEBI:57340"/>
        <dbReference type="EC" id="3.1.2.4"/>
    </reaction>
</comment>
<dbReference type="InterPro" id="IPR032259">
    <property type="entry name" value="HIBYL-CoA-H"/>
</dbReference>
<proteinExistence type="predicted"/>
<comment type="subcellular location">
    <subcellularLocation>
        <location evidence="2">Mitochondrion</location>
    </subcellularLocation>
</comment>
<dbReference type="Gene3D" id="3.90.226.10">
    <property type="entry name" value="2-enoyl-CoA Hydratase, Chain A, domain 1"/>
    <property type="match status" value="1"/>
</dbReference>
<evidence type="ECO:0000256" key="2">
    <source>
        <dbReference type="ARBA" id="ARBA00004173"/>
    </source>
</evidence>
<dbReference type="STRING" id="97972.A0A2V1E1I6"/>
<evidence type="ECO:0000256" key="3">
    <source>
        <dbReference type="ARBA" id="ARBA00011915"/>
    </source>
</evidence>
<keyword evidence="5" id="KW-0496">Mitochondrion</keyword>
<name>A0A2V1E1I6_9PLEO</name>
<evidence type="ECO:0000259" key="7">
    <source>
        <dbReference type="Pfam" id="PF16113"/>
    </source>
</evidence>
<dbReference type="SUPFAM" id="SSF52096">
    <property type="entry name" value="ClpP/crotonase"/>
    <property type="match status" value="1"/>
</dbReference>
<dbReference type="FunFam" id="3.90.226.10:FF:000026">
    <property type="entry name" value="3-hydroxyisobutyryl-CoA hydrolase, mitochondrial"/>
    <property type="match status" value="1"/>
</dbReference>
<evidence type="ECO:0000256" key="5">
    <source>
        <dbReference type="ARBA" id="ARBA00023128"/>
    </source>
</evidence>
<dbReference type="InterPro" id="IPR045004">
    <property type="entry name" value="ECH_dom"/>
</dbReference>
<dbReference type="InterPro" id="IPR029045">
    <property type="entry name" value="ClpP/crotonase-like_dom_sf"/>
</dbReference>
<accession>A0A2V1E1I6</accession>
<dbReference type="PANTHER" id="PTHR43176">
    <property type="entry name" value="3-HYDROXYISOBUTYRYL-COA HYDROLASE-RELATED"/>
    <property type="match status" value="1"/>
</dbReference>
<protein>
    <recommendedName>
        <fullName evidence="3">3-hydroxyisobutyryl-CoA hydrolase</fullName>
        <ecNumber evidence="3">3.1.2.4</ecNumber>
    </recommendedName>
    <alternativeName>
        <fullName evidence="6">3-hydroxyisobutyryl-coenzyme A hydrolase</fullName>
    </alternativeName>
</protein>
<evidence type="ECO:0000313" key="9">
    <source>
        <dbReference type="Proteomes" id="UP000244855"/>
    </source>
</evidence>
<evidence type="ECO:0000256" key="4">
    <source>
        <dbReference type="ARBA" id="ARBA00022801"/>
    </source>
</evidence>
<reference evidence="8 9" key="1">
    <citation type="journal article" date="2018" name="Sci. Rep.">
        <title>Comparative genomics provides insights into the lifestyle and reveals functional heterogeneity of dark septate endophytic fungi.</title>
        <authorList>
            <person name="Knapp D.G."/>
            <person name="Nemeth J.B."/>
            <person name="Barry K."/>
            <person name="Hainaut M."/>
            <person name="Henrissat B."/>
            <person name="Johnson J."/>
            <person name="Kuo A."/>
            <person name="Lim J.H.P."/>
            <person name="Lipzen A."/>
            <person name="Nolan M."/>
            <person name="Ohm R.A."/>
            <person name="Tamas L."/>
            <person name="Grigoriev I.V."/>
            <person name="Spatafora J.W."/>
            <person name="Nagy L.G."/>
            <person name="Kovacs G.M."/>
        </authorList>
    </citation>
    <scope>NUCLEOTIDE SEQUENCE [LARGE SCALE GENOMIC DNA]</scope>
    <source>
        <strain evidence="8 9">DSE2036</strain>
    </source>
</reference>
<organism evidence="8 9">
    <name type="scientific">Periconia macrospinosa</name>
    <dbReference type="NCBI Taxonomy" id="97972"/>
    <lineage>
        <taxon>Eukaryota</taxon>
        <taxon>Fungi</taxon>
        <taxon>Dikarya</taxon>
        <taxon>Ascomycota</taxon>
        <taxon>Pezizomycotina</taxon>
        <taxon>Dothideomycetes</taxon>
        <taxon>Pleosporomycetidae</taxon>
        <taxon>Pleosporales</taxon>
        <taxon>Massarineae</taxon>
        <taxon>Periconiaceae</taxon>
        <taxon>Periconia</taxon>
    </lineage>
</organism>
<evidence type="ECO:0000256" key="1">
    <source>
        <dbReference type="ARBA" id="ARBA00001709"/>
    </source>
</evidence>
<sequence length="492" mass="55116">MSLRTSIRCTAAPLSCASRLNSSSMPLRAKINNPAWISGRRMYSTPTEELLKTRTKDDPDDVIFNNNYGVRSIELNRPKKLNSLNGSMARKIIPRLQEWQASDMAGVVVIKGSGRAFCAGGDVAELAKWNKEGPKGQQKSKDYFDLEYKLDHLIATYQKPFVAFMDGITMGGGVGLSIHAPFRIATENSIFAMPETTIGFFPDVGASFFLPRMEGGLGTYLALTSEQLKGADLFYHGVATHYIHSSSLQSLESRLAELQFSDYSTLDERFSIIDATIEEFSTGLPNPRPKISGALRTTLDRVFHADQPNVQAIISSLLEVKKAQDTPEDIRNWAERTIVTLHERSPIAVAVAHQQMRIGRQWSIAQTFQHEHSIASRFMAHPDFVEGVTARLIERKKERPHWQPNTLKAVTSDDVAAFFGRAEQPLQLLNDRDYHQYPHAWIGLPSETDILREATGKTKEEVVARFVQLKGAKQGIREKVDEVLERFGARRG</sequence>
<keyword evidence="9" id="KW-1185">Reference proteome</keyword>
<dbReference type="AlphaFoldDB" id="A0A2V1E1I6"/>
<keyword evidence="4" id="KW-0378">Hydrolase</keyword>
<dbReference type="EC" id="3.1.2.4" evidence="3"/>
<dbReference type="NCBIfam" id="NF004127">
    <property type="entry name" value="PRK05617.1"/>
    <property type="match status" value="1"/>
</dbReference>
<feature type="domain" description="Enoyl-CoA hydratase/isomerase" evidence="7">
    <location>
        <begin position="71"/>
        <end position="419"/>
    </location>
</feature>
<evidence type="ECO:0000256" key="6">
    <source>
        <dbReference type="ARBA" id="ARBA00031181"/>
    </source>
</evidence>
<dbReference type="GO" id="GO:0005739">
    <property type="term" value="C:mitochondrion"/>
    <property type="evidence" value="ECO:0007669"/>
    <property type="project" value="UniProtKB-SubCell"/>
</dbReference>
<dbReference type="Proteomes" id="UP000244855">
    <property type="component" value="Unassembled WGS sequence"/>
</dbReference>
<evidence type="ECO:0000313" key="8">
    <source>
        <dbReference type="EMBL" id="PVI04281.1"/>
    </source>
</evidence>